<name>A0A1U7NKL8_9FIRM</name>
<organism evidence="2 3">
    <name type="scientific">Dubosiella newyorkensis</name>
    <dbReference type="NCBI Taxonomy" id="1862672"/>
    <lineage>
        <taxon>Bacteria</taxon>
        <taxon>Bacillati</taxon>
        <taxon>Bacillota</taxon>
        <taxon>Erysipelotrichia</taxon>
        <taxon>Erysipelotrichales</taxon>
        <taxon>Erysipelotrichaceae</taxon>
        <taxon>Dubosiella</taxon>
    </lineage>
</organism>
<sequence length="60" mass="6647">MKTIGWILMIVNTLLGFYALVLHLTGASFATSVCVFLSIGMTFKIADQFELPIRSDRTHG</sequence>
<dbReference type="RefSeq" id="WP_076342070.1">
    <property type="nucleotide sequence ID" value="NZ_CAJTMI010000043.1"/>
</dbReference>
<evidence type="ECO:0000256" key="1">
    <source>
        <dbReference type="SAM" id="Phobius"/>
    </source>
</evidence>
<dbReference type="Proteomes" id="UP000186705">
    <property type="component" value="Unassembled WGS sequence"/>
</dbReference>
<comment type="caution">
    <text evidence="2">The sequence shown here is derived from an EMBL/GenBank/DDBJ whole genome shotgun (WGS) entry which is preliminary data.</text>
</comment>
<gene>
    <name evidence="2" type="ORF">BO225_09790</name>
</gene>
<reference evidence="2 3" key="1">
    <citation type="submission" date="2016-11" db="EMBL/GenBank/DDBJ databases">
        <title>Description of two novel members of the family Erysipelotrichaceae: Ileibacterium lipovorans gen. nov., sp. nov. and Dubosiella newyorkensis, gen. nov., sp. nov.</title>
        <authorList>
            <person name="Cox L.M."/>
            <person name="Sohn J."/>
            <person name="Tyrrell K.L."/>
            <person name="Citron D.M."/>
            <person name="Lawson P.A."/>
            <person name="Patel N.B."/>
            <person name="Iizumi T."/>
            <person name="Perez-Perez G.I."/>
            <person name="Goldstein E.J."/>
            <person name="Blaser M.J."/>
        </authorList>
    </citation>
    <scope>NUCLEOTIDE SEQUENCE [LARGE SCALE GENOMIC DNA]</scope>
    <source>
        <strain evidence="2 3">NYU-BL-A4</strain>
    </source>
</reference>
<dbReference type="EMBL" id="MPKA01000093">
    <property type="protein sequence ID" value="OLU44880.1"/>
    <property type="molecule type" value="Genomic_DNA"/>
</dbReference>
<dbReference type="STRING" id="1862672.BO225_09790"/>
<proteinExistence type="predicted"/>
<keyword evidence="3" id="KW-1185">Reference proteome</keyword>
<dbReference type="GeneID" id="78276230"/>
<keyword evidence="1" id="KW-1133">Transmembrane helix</keyword>
<feature type="transmembrane region" description="Helical" evidence="1">
    <location>
        <begin position="6"/>
        <end position="39"/>
    </location>
</feature>
<evidence type="ECO:0000313" key="3">
    <source>
        <dbReference type="Proteomes" id="UP000186705"/>
    </source>
</evidence>
<dbReference type="AlphaFoldDB" id="A0A1U7NKL8"/>
<keyword evidence="1" id="KW-0472">Membrane</keyword>
<keyword evidence="1" id="KW-0812">Transmembrane</keyword>
<evidence type="ECO:0000313" key="2">
    <source>
        <dbReference type="EMBL" id="OLU44880.1"/>
    </source>
</evidence>
<protein>
    <submittedName>
        <fullName evidence="2">Uncharacterized protein</fullName>
    </submittedName>
</protein>
<accession>A0A1U7NKL8</accession>